<dbReference type="InterPro" id="IPR013083">
    <property type="entry name" value="Znf_RING/FYVE/PHD"/>
</dbReference>
<dbReference type="EMBL" id="JAJJMA010199313">
    <property type="protein sequence ID" value="MCL7039256.1"/>
    <property type="molecule type" value="Genomic_DNA"/>
</dbReference>
<evidence type="ECO:0000256" key="6">
    <source>
        <dbReference type="PROSITE-ProRule" id="PRU00175"/>
    </source>
</evidence>
<evidence type="ECO:0000256" key="4">
    <source>
        <dbReference type="ARBA" id="ARBA00022786"/>
    </source>
</evidence>
<dbReference type="Pfam" id="PF12678">
    <property type="entry name" value="zf-rbx1"/>
    <property type="match status" value="1"/>
</dbReference>
<gene>
    <name evidence="8" type="ORF">MKW94_025501</name>
</gene>
<comment type="caution">
    <text evidence="8">The sequence shown here is derived from an EMBL/GenBank/DDBJ whole genome shotgun (WGS) entry which is preliminary data.</text>
</comment>
<reference evidence="8" key="1">
    <citation type="submission" date="2022-03" db="EMBL/GenBank/DDBJ databases">
        <title>A functionally conserved STORR gene fusion in Papaver species that diverged 16.8 million years ago.</title>
        <authorList>
            <person name="Catania T."/>
        </authorList>
    </citation>
    <scope>NUCLEOTIDE SEQUENCE</scope>
    <source>
        <strain evidence="8">S-191538</strain>
    </source>
</reference>
<dbReference type="InterPro" id="IPR001841">
    <property type="entry name" value="Znf_RING"/>
</dbReference>
<accession>A0AA42ASR0</accession>
<protein>
    <recommendedName>
        <fullName evidence="7">RING-type domain-containing protein</fullName>
    </recommendedName>
</protein>
<evidence type="ECO:0000313" key="9">
    <source>
        <dbReference type="Proteomes" id="UP001177140"/>
    </source>
</evidence>
<proteinExistence type="predicted"/>
<evidence type="ECO:0000256" key="1">
    <source>
        <dbReference type="ARBA" id="ARBA00004906"/>
    </source>
</evidence>
<dbReference type="Proteomes" id="UP001177140">
    <property type="component" value="Unassembled WGS sequence"/>
</dbReference>
<dbReference type="AlphaFoldDB" id="A0AA42ASR0"/>
<name>A0AA42ASR0_PAPNU</name>
<dbReference type="SUPFAM" id="SSF57850">
    <property type="entry name" value="RING/U-box"/>
    <property type="match status" value="1"/>
</dbReference>
<dbReference type="Gene3D" id="3.30.40.10">
    <property type="entry name" value="Zinc/RING finger domain, C3HC4 (zinc finger)"/>
    <property type="match status" value="1"/>
</dbReference>
<evidence type="ECO:0000313" key="8">
    <source>
        <dbReference type="EMBL" id="MCL7039256.1"/>
    </source>
</evidence>
<evidence type="ECO:0000256" key="3">
    <source>
        <dbReference type="ARBA" id="ARBA00022771"/>
    </source>
</evidence>
<evidence type="ECO:0000256" key="5">
    <source>
        <dbReference type="ARBA" id="ARBA00022833"/>
    </source>
</evidence>
<dbReference type="InterPro" id="IPR024766">
    <property type="entry name" value="Znf_RING_H2"/>
</dbReference>
<keyword evidence="4" id="KW-0833">Ubl conjugation pathway</keyword>
<evidence type="ECO:0000256" key="2">
    <source>
        <dbReference type="ARBA" id="ARBA00022723"/>
    </source>
</evidence>
<dbReference type="PROSITE" id="PS50089">
    <property type="entry name" value="ZF_RING_2"/>
    <property type="match status" value="1"/>
</dbReference>
<feature type="domain" description="RING-type" evidence="7">
    <location>
        <begin position="1"/>
        <end position="26"/>
    </location>
</feature>
<keyword evidence="2" id="KW-0479">Metal-binding</keyword>
<keyword evidence="3 6" id="KW-0863">Zinc-finger</keyword>
<evidence type="ECO:0000259" key="7">
    <source>
        <dbReference type="PROSITE" id="PS50089"/>
    </source>
</evidence>
<organism evidence="8 9">
    <name type="scientific">Papaver nudicaule</name>
    <name type="common">Iceland poppy</name>
    <dbReference type="NCBI Taxonomy" id="74823"/>
    <lineage>
        <taxon>Eukaryota</taxon>
        <taxon>Viridiplantae</taxon>
        <taxon>Streptophyta</taxon>
        <taxon>Embryophyta</taxon>
        <taxon>Tracheophyta</taxon>
        <taxon>Spermatophyta</taxon>
        <taxon>Magnoliopsida</taxon>
        <taxon>Ranunculales</taxon>
        <taxon>Papaveraceae</taxon>
        <taxon>Papaveroideae</taxon>
        <taxon>Papaver</taxon>
    </lineage>
</organism>
<dbReference type="GO" id="GO:0008270">
    <property type="term" value="F:zinc ion binding"/>
    <property type="evidence" value="ECO:0007669"/>
    <property type="project" value="UniProtKB-KW"/>
</dbReference>
<keyword evidence="9" id="KW-1185">Reference proteome</keyword>
<keyword evidence="5" id="KW-0862">Zinc</keyword>
<sequence length="59" mass="6509">MPCNHVYHANCISSWLSRYNSCPLCRCTIDTTIATTSSLPAAPVPSVHHHHHSVVIVDQ</sequence>
<comment type="pathway">
    <text evidence="1">Protein modification; protein ubiquitination.</text>
</comment>